<dbReference type="Proteomes" id="UP000266906">
    <property type="component" value="Unassembled WGS sequence"/>
</dbReference>
<evidence type="ECO:0000256" key="2">
    <source>
        <dbReference type="SAM" id="MobiDB-lite"/>
    </source>
</evidence>
<dbReference type="Pfam" id="PF05532">
    <property type="entry name" value="CsbD"/>
    <property type="match status" value="1"/>
</dbReference>
<proteinExistence type="inferred from homology"/>
<dbReference type="AlphaFoldDB" id="A0A3N4RZI9"/>
<feature type="domain" description="CsbD-like" evidence="3">
    <location>
        <begin position="5"/>
        <end position="56"/>
    </location>
</feature>
<organism evidence="4 5">
    <name type="scientific">Kitasatospora cineracea</name>
    <dbReference type="NCBI Taxonomy" id="88074"/>
    <lineage>
        <taxon>Bacteria</taxon>
        <taxon>Bacillati</taxon>
        <taxon>Actinomycetota</taxon>
        <taxon>Actinomycetes</taxon>
        <taxon>Kitasatosporales</taxon>
        <taxon>Streptomycetaceae</taxon>
        <taxon>Kitasatospora</taxon>
    </lineage>
</organism>
<evidence type="ECO:0000256" key="1">
    <source>
        <dbReference type="ARBA" id="ARBA00009129"/>
    </source>
</evidence>
<comment type="similarity">
    <text evidence="1">Belongs to the UPF0337 (CsbD) family.</text>
</comment>
<name>A0A3N4RZI9_9ACTN</name>
<evidence type="ECO:0000313" key="4">
    <source>
        <dbReference type="EMBL" id="RPE36379.1"/>
    </source>
</evidence>
<gene>
    <name evidence="4" type="ORF">EDD38_4752</name>
</gene>
<reference evidence="4 5" key="1">
    <citation type="submission" date="2018-11" db="EMBL/GenBank/DDBJ databases">
        <title>Sequencing the genomes of 1000 actinobacteria strains.</title>
        <authorList>
            <person name="Klenk H.-P."/>
        </authorList>
    </citation>
    <scope>NUCLEOTIDE SEQUENCE [LARGE SCALE GENOMIC DNA]</scope>
    <source>
        <strain evidence="4 5">DSM 44781</strain>
    </source>
</reference>
<comment type="caution">
    <text evidence="4">The sequence shown here is derived from an EMBL/GenBank/DDBJ whole genome shotgun (WGS) entry which is preliminary data.</text>
</comment>
<dbReference type="EMBL" id="RKQG01000001">
    <property type="protein sequence ID" value="RPE36379.1"/>
    <property type="molecule type" value="Genomic_DNA"/>
</dbReference>
<evidence type="ECO:0000259" key="3">
    <source>
        <dbReference type="Pfam" id="PF05532"/>
    </source>
</evidence>
<accession>A0A3N4RZI9</accession>
<keyword evidence="5" id="KW-1185">Reference proteome</keyword>
<sequence length="57" mass="6062">MTTGDKAENTDEKLKGAVKKNVGKAVGNERLEAQGRAEQAKGSLKQAGEDVKDAFRS</sequence>
<feature type="region of interest" description="Disordered" evidence="2">
    <location>
        <begin position="1"/>
        <end position="57"/>
    </location>
</feature>
<feature type="compositionally biased region" description="Basic and acidic residues" evidence="2">
    <location>
        <begin position="47"/>
        <end position="57"/>
    </location>
</feature>
<dbReference type="Gene3D" id="1.10.1470.10">
    <property type="entry name" value="YjbJ"/>
    <property type="match status" value="1"/>
</dbReference>
<dbReference type="SUPFAM" id="SSF69047">
    <property type="entry name" value="Hypothetical protein YjbJ"/>
    <property type="match status" value="1"/>
</dbReference>
<protein>
    <submittedName>
        <fullName evidence="4">CsbD-like protein</fullName>
    </submittedName>
</protein>
<feature type="compositionally biased region" description="Basic and acidic residues" evidence="2">
    <location>
        <begin position="27"/>
        <end position="39"/>
    </location>
</feature>
<evidence type="ECO:0000313" key="5">
    <source>
        <dbReference type="Proteomes" id="UP000266906"/>
    </source>
</evidence>
<dbReference type="InterPro" id="IPR036629">
    <property type="entry name" value="YjbJ_sf"/>
</dbReference>
<dbReference type="RefSeq" id="WP_123819423.1">
    <property type="nucleotide sequence ID" value="NZ_RKQG01000001.1"/>
</dbReference>
<feature type="compositionally biased region" description="Basic and acidic residues" evidence="2">
    <location>
        <begin position="1"/>
        <end position="15"/>
    </location>
</feature>
<dbReference type="InterPro" id="IPR008462">
    <property type="entry name" value="CsbD"/>
</dbReference>